<name>A0AAF3F080_9BILA</name>
<protein>
    <submittedName>
        <fullName evidence="2">Uncharacterized protein</fullName>
    </submittedName>
</protein>
<keyword evidence="1" id="KW-1185">Reference proteome</keyword>
<dbReference type="Proteomes" id="UP000887575">
    <property type="component" value="Unassembled WGS sequence"/>
</dbReference>
<organism evidence="1 2">
    <name type="scientific">Mesorhabditis belari</name>
    <dbReference type="NCBI Taxonomy" id="2138241"/>
    <lineage>
        <taxon>Eukaryota</taxon>
        <taxon>Metazoa</taxon>
        <taxon>Ecdysozoa</taxon>
        <taxon>Nematoda</taxon>
        <taxon>Chromadorea</taxon>
        <taxon>Rhabditida</taxon>
        <taxon>Rhabditina</taxon>
        <taxon>Rhabditomorpha</taxon>
        <taxon>Rhabditoidea</taxon>
        <taxon>Rhabditidae</taxon>
        <taxon>Mesorhabditinae</taxon>
        <taxon>Mesorhabditis</taxon>
    </lineage>
</organism>
<dbReference type="WBParaSite" id="MBELARI_LOCUS19890">
    <property type="protein sequence ID" value="MBELARI_LOCUS19890"/>
    <property type="gene ID" value="MBELARI_LOCUS19890"/>
</dbReference>
<sequence length="91" mass="10562">MGSITRSAYVMGPAEATGDQPVPLQLCGRLPRHFNHLYHRDEELRGEIYLSFSEQDVVHFWAQPLHKDRGRALLTRTQPSLSRRRIPRRAL</sequence>
<evidence type="ECO:0000313" key="1">
    <source>
        <dbReference type="Proteomes" id="UP000887575"/>
    </source>
</evidence>
<accession>A0AAF3F080</accession>
<evidence type="ECO:0000313" key="2">
    <source>
        <dbReference type="WBParaSite" id="MBELARI_LOCUS19890"/>
    </source>
</evidence>
<proteinExistence type="predicted"/>
<reference evidence="2" key="1">
    <citation type="submission" date="2024-02" db="UniProtKB">
        <authorList>
            <consortium name="WormBaseParasite"/>
        </authorList>
    </citation>
    <scope>IDENTIFICATION</scope>
</reference>
<dbReference type="AlphaFoldDB" id="A0AAF3F080"/>